<keyword evidence="5" id="KW-0808">Transferase</keyword>
<evidence type="ECO:0000256" key="12">
    <source>
        <dbReference type="SAM" id="Phobius"/>
    </source>
</evidence>
<evidence type="ECO:0000259" key="13">
    <source>
        <dbReference type="PROSITE" id="PS51098"/>
    </source>
</evidence>
<feature type="transmembrane region" description="Helical" evidence="12">
    <location>
        <begin position="73"/>
        <end position="95"/>
    </location>
</feature>
<keyword evidence="9 12" id="KW-1133">Transmembrane helix</keyword>
<evidence type="ECO:0000256" key="3">
    <source>
        <dbReference type="ARBA" id="ARBA00022475"/>
    </source>
</evidence>
<reference evidence="16" key="1">
    <citation type="journal article" date="2019" name="Int. J. Syst. Evol. Microbiol.">
        <title>The Global Catalogue of Microorganisms (GCM) 10K type strain sequencing project: providing services to taxonomists for standard genome sequencing and annotation.</title>
        <authorList>
            <consortium name="The Broad Institute Genomics Platform"/>
            <consortium name="The Broad Institute Genome Sequencing Center for Infectious Disease"/>
            <person name="Wu L."/>
            <person name="Ma J."/>
        </authorList>
    </citation>
    <scope>NUCLEOTIDE SEQUENCE [LARGE SCALE GENOMIC DNA]</scope>
    <source>
        <strain evidence="16">KCTC 12861</strain>
    </source>
</reference>
<feature type="transmembrane region" description="Helical" evidence="12">
    <location>
        <begin position="42"/>
        <end position="66"/>
    </location>
</feature>
<name>A0ABQ3ESE0_9HYPH</name>
<keyword evidence="7 12" id="KW-0812">Transmembrane</keyword>
<dbReference type="PANTHER" id="PTHR30009:SF4">
    <property type="entry name" value="PTS SYSTEM N-ACETYLGLUCOSAMINE-SPECIFIC EIICBA COMPONENT"/>
    <property type="match status" value="1"/>
</dbReference>
<feature type="transmembrane region" description="Helical" evidence="12">
    <location>
        <begin position="169"/>
        <end position="191"/>
    </location>
</feature>
<keyword evidence="8" id="KW-0418">Kinase</keyword>
<dbReference type="Gene3D" id="3.30.1360.60">
    <property type="entry name" value="Glucose permease domain IIB"/>
    <property type="match status" value="2"/>
</dbReference>
<keyword evidence="16" id="KW-1185">Reference proteome</keyword>
<evidence type="ECO:0000256" key="7">
    <source>
        <dbReference type="ARBA" id="ARBA00022692"/>
    </source>
</evidence>
<dbReference type="Proteomes" id="UP000637980">
    <property type="component" value="Unassembled WGS sequence"/>
</dbReference>
<dbReference type="NCBIfam" id="TIGR01998">
    <property type="entry name" value="PTS-II-BC-nag"/>
    <property type="match status" value="1"/>
</dbReference>
<accession>A0ABQ3ESE0</accession>
<dbReference type="InterPro" id="IPR003352">
    <property type="entry name" value="PTS_EIIC"/>
</dbReference>
<dbReference type="SUPFAM" id="SSF55604">
    <property type="entry name" value="Glucose permease domain IIB"/>
    <property type="match status" value="2"/>
</dbReference>
<evidence type="ECO:0000256" key="6">
    <source>
        <dbReference type="ARBA" id="ARBA00022683"/>
    </source>
</evidence>
<dbReference type="EMBL" id="BMXE01000007">
    <property type="protein sequence ID" value="GHB42939.1"/>
    <property type="molecule type" value="Genomic_DNA"/>
</dbReference>
<evidence type="ECO:0000313" key="16">
    <source>
        <dbReference type="Proteomes" id="UP000637980"/>
    </source>
</evidence>
<dbReference type="PROSITE" id="PS01035">
    <property type="entry name" value="PTS_EIIB_TYPE_1_CYS"/>
    <property type="match status" value="1"/>
</dbReference>
<dbReference type="Pfam" id="PF00367">
    <property type="entry name" value="PTS_EIIB"/>
    <property type="match status" value="2"/>
</dbReference>
<evidence type="ECO:0000256" key="5">
    <source>
        <dbReference type="ARBA" id="ARBA00022679"/>
    </source>
</evidence>
<evidence type="ECO:0000256" key="1">
    <source>
        <dbReference type="ARBA" id="ARBA00004651"/>
    </source>
</evidence>
<dbReference type="InterPro" id="IPR018113">
    <property type="entry name" value="PTrfase_EIIB_Cys"/>
</dbReference>
<feature type="transmembrane region" description="Helical" evidence="12">
    <location>
        <begin position="12"/>
        <end position="30"/>
    </location>
</feature>
<dbReference type="InterPro" id="IPR010974">
    <property type="entry name" value="PTS_IIBC_nag"/>
</dbReference>
<feature type="domain" description="PTS EIIB type-1" evidence="13">
    <location>
        <begin position="395"/>
        <end position="477"/>
    </location>
</feature>
<evidence type="ECO:0000256" key="4">
    <source>
        <dbReference type="ARBA" id="ARBA00022597"/>
    </source>
</evidence>
<feature type="transmembrane region" description="Helical" evidence="12">
    <location>
        <begin position="269"/>
        <end position="287"/>
    </location>
</feature>
<keyword evidence="3" id="KW-1003">Cell membrane</keyword>
<feature type="transmembrane region" description="Helical" evidence="12">
    <location>
        <begin position="324"/>
        <end position="341"/>
    </location>
</feature>
<dbReference type="InterPro" id="IPR013013">
    <property type="entry name" value="PTS_EIIC_1"/>
</dbReference>
<protein>
    <submittedName>
        <fullName evidence="15">PTS N-acetylglucosamine transporter subunit IIABC</fullName>
    </submittedName>
</protein>
<feature type="active site" description="Phosphocysteine intermediate; for EIIB activity" evidence="11">
    <location>
        <position position="503"/>
    </location>
</feature>
<feature type="transmembrane region" description="Helical" evidence="12">
    <location>
        <begin position="203"/>
        <end position="220"/>
    </location>
</feature>
<evidence type="ECO:0000259" key="14">
    <source>
        <dbReference type="PROSITE" id="PS51103"/>
    </source>
</evidence>
<dbReference type="InterPro" id="IPR050429">
    <property type="entry name" value="PTS_Glucose_EIICBA"/>
</dbReference>
<dbReference type="InterPro" id="IPR001996">
    <property type="entry name" value="PTS_IIB_1"/>
</dbReference>
<comment type="caution">
    <text evidence="15">The sequence shown here is derived from an EMBL/GenBank/DDBJ whole genome shotgun (WGS) entry which is preliminary data.</text>
</comment>
<dbReference type="PANTHER" id="PTHR30009">
    <property type="entry name" value="CYTOCHROME C-TYPE SYNTHESIS PROTEIN AND PTS TRANSMEMBRANE COMPONENT"/>
    <property type="match status" value="1"/>
</dbReference>
<dbReference type="PROSITE" id="PS51098">
    <property type="entry name" value="PTS_EIIB_TYPE_1"/>
    <property type="match status" value="2"/>
</dbReference>
<feature type="transmembrane region" description="Helical" evidence="12">
    <location>
        <begin position="347"/>
        <end position="367"/>
    </location>
</feature>
<gene>
    <name evidence="15" type="ORF">GCM10007094_35350</name>
</gene>
<keyword evidence="10 12" id="KW-0472">Membrane</keyword>
<evidence type="ECO:0000256" key="8">
    <source>
        <dbReference type="ARBA" id="ARBA00022777"/>
    </source>
</evidence>
<feature type="active site" description="Phosphocysteine intermediate; for EIIB activity" evidence="11">
    <location>
        <position position="417"/>
    </location>
</feature>
<proteinExistence type="predicted"/>
<evidence type="ECO:0000256" key="11">
    <source>
        <dbReference type="PROSITE-ProRule" id="PRU00421"/>
    </source>
</evidence>
<feature type="transmembrane region" description="Helical" evidence="12">
    <location>
        <begin position="293"/>
        <end position="317"/>
    </location>
</feature>
<dbReference type="CDD" id="cd00212">
    <property type="entry name" value="PTS_IIB_glc"/>
    <property type="match status" value="2"/>
</dbReference>
<feature type="domain" description="PTS EIIB type-1" evidence="13">
    <location>
        <begin position="481"/>
        <end position="560"/>
    </location>
</feature>
<comment type="subcellular location">
    <subcellularLocation>
        <location evidence="1">Cell membrane</location>
        <topology evidence="1">Multi-pass membrane protein</topology>
    </subcellularLocation>
</comment>
<dbReference type="RefSeq" id="WP_189438126.1">
    <property type="nucleotide sequence ID" value="NZ_BMXE01000007.1"/>
</dbReference>
<feature type="transmembrane region" description="Helical" evidence="12">
    <location>
        <begin position="143"/>
        <end position="163"/>
    </location>
</feature>
<evidence type="ECO:0000256" key="10">
    <source>
        <dbReference type="ARBA" id="ARBA00023136"/>
    </source>
</evidence>
<evidence type="ECO:0000256" key="9">
    <source>
        <dbReference type="ARBA" id="ARBA00022989"/>
    </source>
</evidence>
<dbReference type="PROSITE" id="PS51103">
    <property type="entry name" value="PTS_EIIC_TYPE_1"/>
    <property type="match status" value="1"/>
</dbReference>
<feature type="domain" description="PTS EIIC type-1" evidence="14">
    <location>
        <begin position="3"/>
        <end position="379"/>
    </location>
</feature>
<keyword evidence="6" id="KW-0598">Phosphotransferase system</keyword>
<keyword evidence="4" id="KW-0762">Sugar transport</keyword>
<dbReference type="InterPro" id="IPR036878">
    <property type="entry name" value="Glu_permease_IIB"/>
</dbReference>
<keyword evidence="2" id="KW-0813">Transport</keyword>
<sequence>MSNNAFAGVQKLGRSLMLPIAVLPVAAILLRIGQPDLLNIPFIASAGGAIFANLGMLFAVGIAVGFAKENHGAAGLAGLVGFLIAQQGAVVLANLDPDMATNMEGRISIPIGIIMGIVAGTLYNKYKDIKLPDYLAFFGGRRFVPIVTGFAGLVVAAFFGYGWSTFDSALTALTDGLTHMGEFGLFLYGMLNRLLIITGLHHILNNIVWFILGDFTNAAGDVITGDLNRFFALDPTAGSYMAGYFPVMMFGLPAACLAMYRCAKPENRAAVGGVLLSMGLTSFLTGITEPIEFTFMFLAPALFVIHAILTGVSMAVMDVLGVKLGFGFSAGLFDYVINFGISTKPLLLIPVGAVFFAIYYFLFVGAIKLFNLHTIGREEDAEAQDDATATPVEEVNKAVGFVKALGGAQNIVEVDACATRLRLKVKDNAIITEAPLKALGAFGLIKPAVGSVQVVVGPIADQLSAEVKAVLSASSAPAPADNRAASYLRALGGQANIKSVDACATRLRLEVVSNTQIDEGALKRLGAHGVIKPAAGSVQVVVGPIADQLASEIKEQMVGA</sequence>
<evidence type="ECO:0000256" key="2">
    <source>
        <dbReference type="ARBA" id="ARBA00022448"/>
    </source>
</evidence>
<organism evidence="15 16">
    <name type="scientific">Pseudovibrio japonicus</name>
    <dbReference type="NCBI Taxonomy" id="366534"/>
    <lineage>
        <taxon>Bacteria</taxon>
        <taxon>Pseudomonadati</taxon>
        <taxon>Pseudomonadota</taxon>
        <taxon>Alphaproteobacteria</taxon>
        <taxon>Hyphomicrobiales</taxon>
        <taxon>Stappiaceae</taxon>
        <taxon>Pseudovibrio</taxon>
    </lineage>
</organism>
<feature type="transmembrane region" description="Helical" evidence="12">
    <location>
        <begin position="107"/>
        <end position="123"/>
    </location>
</feature>
<evidence type="ECO:0000313" key="15">
    <source>
        <dbReference type="EMBL" id="GHB42939.1"/>
    </source>
</evidence>
<dbReference type="Pfam" id="PF02378">
    <property type="entry name" value="PTS_EIIC"/>
    <property type="match status" value="1"/>
</dbReference>
<feature type="transmembrane region" description="Helical" evidence="12">
    <location>
        <begin position="240"/>
        <end position="260"/>
    </location>
</feature>
<dbReference type="NCBIfam" id="TIGR00826">
    <property type="entry name" value="EIIB_glc"/>
    <property type="match status" value="2"/>
</dbReference>